<organism evidence="5 6">
    <name type="scientific">Corticicoccus populi</name>
    <dbReference type="NCBI Taxonomy" id="1812821"/>
    <lineage>
        <taxon>Bacteria</taxon>
        <taxon>Bacillati</taxon>
        <taxon>Bacillota</taxon>
        <taxon>Bacilli</taxon>
        <taxon>Bacillales</taxon>
        <taxon>Staphylococcaceae</taxon>
        <taxon>Corticicoccus</taxon>
    </lineage>
</organism>
<dbReference type="PANTHER" id="PTHR42756:SF1">
    <property type="entry name" value="TRANSCRIPTIONAL REPRESSOR OF EMRAB OPERON"/>
    <property type="match status" value="1"/>
</dbReference>
<feature type="domain" description="HTH marR-type" evidence="4">
    <location>
        <begin position="3"/>
        <end position="134"/>
    </location>
</feature>
<sequence>MSSSTLFYELATIYRPFINRLDKELNAYNLFSSQWRIMKLLLDKGPHTISEIAHHNYVEKPTITRLVQKLIELEYVEAVTGEDKRVRMIQLTDSGRAVCSKVIEKIDVFYRNLLDGVDEDTQQEVTEALKKISENLKNY</sequence>
<keyword evidence="3" id="KW-0804">Transcription</keyword>
<evidence type="ECO:0000256" key="3">
    <source>
        <dbReference type="ARBA" id="ARBA00023163"/>
    </source>
</evidence>
<dbReference type="SMART" id="SM00347">
    <property type="entry name" value="HTH_MARR"/>
    <property type="match status" value="1"/>
</dbReference>
<protein>
    <submittedName>
        <fullName evidence="5">MarR family winged helix-turn-helix transcriptional regulator</fullName>
    </submittedName>
</protein>
<keyword evidence="1" id="KW-0805">Transcription regulation</keyword>
<dbReference type="Gene3D" id="1.10.10.10">
    <property type="entry name" value="Winged helix-like DNA-binding domain superfamily/Winged helix DNA-binding domain"/>
    <property type="match status" value="1"/>
</dbReference>
<evidence type="ECO:0000313" key="5">
    <source>
        <dbReference type="EMBL" id="MFD2830169.1"/>
    </source>
</evidence>
<evidence type="ECO:0000256" key="2">
    <source>
        <dbReference type="ARBA" id="ARBA00023125"/>
    </source>
</evidence>
<dbReference type="SUPFAM" id="SSF46785">
    <property type="entry name" value="Winged helix' DNA-binding domain"/>
    <property type="match status" value="1"/>
</dbReference>
<evidence type="ECO:0000313" key="6">
    <source>
        <dbReference type="Proteomes" id="UP001597519"/>
    </source>
</evidence>
<dbReference type="Proteomes" id="UP001597519">
    <property type="component" value="Unassembled WGS sequence"/>
</dbReference>
<accession>A0ABW5WXS5</accession>
<dbReference type="InterPro" id="IPR036388">
    <property type="entry name" value="WH-like_DNA-bd_sf"/>
</dbReference>
<dbReference type="RefSeq" id="WP_377772840.1">
    <property type="nucleotide sequence ID" value="NZ_JBHUOQ010000001.1"/>
</dbReference>
<name>A0ABW5WXS5_9STAP</name>
<reference evidence="6" key="1">
    <citation type="journal article" date="2019" name="Int. J. Syst. Evol. Microbiol.">
        <title>The Global Catalogue of Microorganisms (GCM) 10K type strain sequencing project: providing services to taxonomists for standard genome sequencing and annotation.</title>
        <authorList>
            <consortium name="The Broad Institute Genomics Platform"/>
            <consortium name="The Broad Institute Genome Sequencing Center for Infectious Disease"/>
            <person name="Wu L."/>
            <person name="Ma J."/>
        </authorList>
    </citation>
    <scope>NUCLEOTIDE SEQUENCE [LARGE SCALE GENOMIC DNA]</scope>
    <source>
        <strain evidence="6">KCTC 33575</strain>
    </source>
</reference>
<dbReference type="PANTHER" id="PTHR42756">
    <property type="entry name" value="TRANSCRIPTIONAL REGULATOR, MARR"/>
    <property type="match status" value="1"/>
</dbReference>
<dbReference type="InterPro" id="IPR000835">
    <property type="entry name" value="HTH_MarR-typ"/>
</dbReference>
<keyword evidence="2" id="KW-0238">DNA-binding</keyword>
<evidence type="ECO:0000256" key="1">
    <source>
        <dbReference type="ARBA" id="ARBA00023015"/>
    </source>
</evidence>
<proteinExistence type="predicted"/>
<dbReference type="InterPro" id="IPR036390">
    <property type="entry name" value="WH_DNA-bd_sf"/>
</dbReference>
<dbReference type="Pfam" id="PF01047">
    <property type="entry name" value="MarR"/>
    <property type="match status" value="1"/>
</dbReference>
<comment type="caution">
    <text evidence="5">The sequence shown here is derived from an EMBL/GenBank/DDBJ whole genome shotgun (WGS) entry which is preliminary data.</text>
</comment>
<gene>
    <name evidence="5" type="ORF">ACFSX4_06760</name>
</gene>
<keyword evidence="6" id="KW-1185">Reference proteome</keyword>
<dbReference type="EMBL" id="JBHUOQ010000001">
    <property type="protein sequence ID" value="MFD2830169.1"/>
    <property type="molecule type" value="Genomic_DNA"/>
</dbReference>
<evidence type="ECO:0000259" key="4">
    <source>
        <dbReference type="PROSITE" id="PS50995"/>
    </source>
</evidence>
<dbReference type="PROSITE" id="PS50995">
    <property type="entry name" value="HTH_MARR_2"/>
    <property type="match status" value="1"/>
</dbReference>